<name>A0A846WJB6_9ACTN</name>
<dbReference type="Proteomes" id="UP000563898">
    <property type="component" value="Unassembled WGS sequence"/>
</dbReference>
<dbReference type="AlphaFoldDB" id="A0A846WJB6"/>
<comment type="caution">
    <text evidence="1">The sequence shown here is derived from an EMBL/GenBank/DDBJ whole genome shotgun (WGS) entry which is preliminary data.</text>
</comment>
<proteinExistence type="predicted"/>
<evidence type="ECO:0000313" key="2">
    <source>
        <dbReference type="Proteomes" id="UP000563898"/>
    </source>
</evidence>
<organism evidence="1 2">
    <name type="scientific">Gordonia polyisoprenivorans</name>
    <dbReference type="NCBI Taxonomy" id="84595"/>
    <lineage>
        <taxon>Bacteria</taxon>
        <taxon>Bacillati</taxon>
        <taxon>Actinomycetota</taxon>
        <taxon>Actinomycetes</taxon>
        <taxon>Mycobacteriales</taxon>
        <taxon>Gordoniaceae</taxon>
        <taxon>Gordonia</taxon>
    </lineage>
</organism>
<gene>
    <name evidence="1" type="ORF">HGA05_05030</name>
</gene>
<accession>A0A846WJB6</accession>
<sequence length="511" mass="55553">MSVMDKAMPPPRVGAVTEFPLCFSEIRSSPSDAPKRDVVTVRGVLDLDARGPSHVADSTASEGRWWWTGVLRGDGWSATWHGERPRTGYVEVSGQFSSGLHLDTGRVRGRITRVQLITVAYRQTADGGWETATEVPWSYRDVDVMPQGFDNDPTPNSDGLCIWDTAGLIELDLDDVPPAQLRPRIVPSSLSAVGDSVWVVDAELPVVVRYEPARAQATEYLLPAPSEAFHSVAAASFGCWFFGESGLFWIPIAGAGQLIDSRRVVHIAAHGDVVLIQTDDDVWTIHHVDSAPITVDLAVASDAVTSIGIDDAVSPGWIVALHMWDKTSAATQLFRVSTTGMVTEGPRLPSPTSYAPMFLAGRPLRLFLGRLVATVNNDLSLAPAEELADEPLYGGCVGDEAWISAVVSGFDGDASRDYVRSHALSGGPQERRVVVTVIDPRTLVTLHRWYVDRIPIQVARSNQGFWLCENRRLIRLPDSPAQAQQVVDVAEIVRDSVLPARPGADGDNGWQ</sequence>
<dbReference type="RefSeq" id="WP_035727500.1">
    <property type="nucleotide sequence ID" value="NZ_JBEWRR010000016.1"/>
</dbReference>
<evidence type="ECO:0000313" key="1">
    <source>
        <dbReference type="EMBL" id="NKY00930.1"/>
    </source>
</evidence>
<dbReference type="EMBL" id="JAAXPC010000002">
    <property type="protein sequence ID" value="NKY00930.1"/>
    <property type="molecule type" value="Genomic_DNA"/>
</dbReference>
<reference evidence="1 2" key="1">
    <citation type="submission" date="2020-04" db="EMBL/GenBank/DDBJ databases">
        <title>MicrobeNet Type strains.</title>
        <authorList>
            <person name="Nicholson A.C."/>
        </authorList>
    </citation>
    <scope>NUCLEOTIDE SEQUENCE [LARGE SCALE GENOMIC DNA]</scope>
    <source>
        <strain evidence="1 2">ATCC BAA-14</strain>
    </source>
</reference>
<protein>
    <submittedName>
        <fullName evidence="1">Uncharacterized protein</fullName>
    </submittedName>
</protein>